<protein>
    <submittedName>
        <fullName evidence="2">Uncharacterized protein</fullName>
    </submittedName>
</protein>
<proteinExistence type="predicted"/>
<evidence type="ECO:0000313" key="3">
    <source>
        <dbReference type="Proteomes" id="UP000245956"/>
    </source>
</evidence>
<feature type="compositionally biased region" description="Basic residues" evidence="1">
    <location>
        <begin position="352"/>
        <end position="361"/>
    </location>
</feature>
<feature type="compositionally biased region" description="Basic residues" evidence="1">
    <location>
        <begin position="43"/>
        <end position="53"/>
    </location>
</feature>
<reference evidence="2 3" key="1">
    <citation type="journal article" date="2016" name="Front. Microbiol.">
        <title>Genome and transcriptome sequences reveal the specific parasitism of the nematophagous Purpureocillium lilacinum 36-1.</title>
        <authorList>
            <person name="Xie J."/>
            <person name="Li S."/>
            <person name="Mo C."/>
            <person name="Xiao X."/>
            <person name="Peng D."/>
            <person name="Wang G."/>
            <person name="Xiao Y."/>
        </authorList>
    </citation>
    <scope>NUCLEOTIDE SEQUENCE [LARGE SCALE GENOMIC DNA]</scope>
    <source>
        <strain evidence="2 3">36-1</strain>
    </source>
</reference>
<dbReference type="EMBL" id="LCWV01000003">
    <property type="protein sequence ID" value="PWI74973.1"/>
    <property type="molecule type" value="Genomic_DNA"/>
</dbReference>
<evidence type="ECO:0000313" key="2">
    <source>
        <dbReference type="EMBL" id="PWI74973.1"/>
    </source>
</evidence>
<name>A0A2U3EKE6_PURLI</name>
<dbReference type="AlphaFoldDB" id="A0A2U3EKE6"/>
<comment type="caution">
    <text evidence="2">The sequence shown here is derived from an EMBL/GenBank/DDBJ whole genome shotgun (WGS) entry which is preliminary data.</text>
</comment>
<feature type="region of interest" description="Disordered" evidence="1">
    <location>
        <begin position="326"/>
        <end position="361"/>
    </location>
</feature>
<dbReference type="Proteomes" id="UP000245956">
    <property type="component" value="Unassembled WGS sequence"/>
</dbReference>
<evidence type="ECO:0000256" key="1">
    <source>
        <dbReference type="SAM" id="MobiDB-lite"/>
    </source>
</evidence>
<organism evidence="2 3">
    <name type="scientific">Purpureocillium lilacinum</name>
    <name type="common">Paecilomyces lilacinus</name>
    <dbReference type="NCBI Taxonomy" id="33203"/>
    <lineage>
        <taxon>Eukaryota</taxon>
        <taxon>Fungi</taxon>
        <taxon>Dikarya</taxon>
        <taxon>Ascomycota</taxon>
        <taxon>Pezizomycotina</taxon>
        <taxon>Sordariomycetes</taxon>
        <taxon>Hypocreomycetidae</taxon>
        <taxon>Hypocreales</taxon>
        <taxon>Ophiocordycipitaceae</taxon>
        <taxon>Purpureocillium</taxon>
    </lineage>
</organism>
<accession>A0A2U3EKE6</accession>
<sequence length="361" mass="40094">MAPINNPDFNVVTPDTFASARRSAAAAAAAAVGATAHTPQPPRVRRSRPRPGDRRKRVLAFLDKIPQDVDDWDVEIPEDEELDRIRDLLTLAHIDATRRATMHWEVLLLECTEHLRCDALQADKGLAGFFVLVVLAACEVFLTSDRVRLTAAKDEVNNALRLFLRSRPFVSEHVELGDETLKKFRSGCVMGTTVLSMLARICLGNRAFVIPLLILRRRQPRLHQTLGHQRAAEAASVFRGPPAEVLYPLARARAAGGLPHELTTWGSSPSEIREVLDMDAGPESPREIFPIYQLPPMRITGEAQLERRAATWLVQQARPVRRRARAIGAPGLGFPKRRPPINPSVRPSVRPAARRQRAAGP</sequence>
<gene>
    <name evidence="2" type="ORF">PCL_08287</name>
</gene>
<feature type="region of interest" description="Disordered" evidence="1">
    <location>
        <begin position="29"/>
        <end position="53"/>
    </location>
</feature>